<feature type="compositionally biased region" description="Low complexity" evidence="1">
    <location>
        <begin position="139"/>
        <end position="148"/>
    </location>
</feature>
<evidence type="ECO:0000256" key="1">
    <source>
        <dbReference type="SAM" id="MobiDB-lite"/>
    </source>
</evidence>
<dbReference type="Proteomes" id="UP000694701">
    <property type="component" value="Unplaced"/>
</dbReference>
<feature type="compositionally biased region" description="Basic and acidic residues" evidence="1">
    <location>
        <begin position="149"/>
        <end position="160"/>
    </location>
</feature>
<reference evidence="2" key="1">
    <citation type="submission" date="2025-08" db="UniProtKB">
        <authorList>
            <consortium name="Ensembl"/>
        </authorList>
    </citation>
    <scope>IDENTIFICATION</scope>
</reference>
<proteinExistence type="predicted"/>
<dbReference type="AlphaFoldDB" id="A0A8C2KRJ9"/>
<accession>A0A8C2KRJ9</accession>
<feature type="region of interest" description="Disordered" evidence="1">
    <location>
        <begin position="123"/>
        <end position="172"/>
    </location>
</feature>
<evidence type="ECO:0000313" key="2">
    <source>
        <dbReference type="Ensembl" id="ENSCCRP00020112488.1"/>
    </source>
</evidence>
<evidence type="ECO:0000313" key="3">
    <source>
        <dbReference type="Proteomes" id="UP000694701"/>
    </source>
</evidence>
<feature type="compositionally biased region" description="Acidic residues" evidence="1">
    <location>
        <begin position="161"/>
        <end position="172"/>
    </location>
</feature>
<organism evidence="2 3">
    <name type="scientific">Cyprinus carpio</name>
    <name type="common">Common carp</name>
    <dbReference type="NCBI Taxonomy" id="7962"/>
    <lineage>
        <taxon>Eukaryota</taxon>
        <taxon>Metazoa</taxon>
        <taxon>Chordata</taxon>
        <taxon>Craniata</taxon>
        <taxon>Vertebrata</taxon>
        <taxon>Euteleostomi</taxon>
        <taxon>Actinopterygii</taxon>
        <taxon>Neopterygii</taxon>
        <taxon>Teleostei</taxon>
        <taxon>Ostariophysi</taxon>
        <taxon>Cypriniformes</taxon>
        <taxon>Cyprinidae</taxon>
        <taxon>Cyprininae</taxon>
        <taxon>Cyprinus</taxon>
    </lineage>
</organism>
<sequence>EQQADNDFLRDYAQGASPRGWGPLWSRPHGFGGLASIFHYYVDYRSDSAERDLAVTVEDNVSEEQQSHRQSAVLTDPDAAAVEIEPKNEENDRLRSHICPEGEEEEEEEQVFELLNTLTPHKTHQCHLTDGTDIEDDPSCSWPTSSPSSKDHTSPGHVDDYEYGEDEGGAGL</sequence>
<dbReference type="Ensembl" id="ENSCCRT00020122777.1">
    <property type="protein sequence ID" value="ENSCCRP00020112488.1"/>
    <property type="gene ID" value="ENSCCRG00020051005.1"/>
</dbReference>
<protein>
    <submittedName>
        <fullName evidence="2">Uncharacterized protein</fullName>
    </submittedName>
</protein>
<name>A0A8C2KRJ9_CYPCA</name>
<feature type="region of interest" description="Disordered" evidence="1">
    <location>
        <begin position="1"/>
        <end position="24"/>
    </location>
</feature>